<dbReference type="SUPFAM" id="SSF56112">
    <property type="entry name" value="Protein kinase-like (PK-like)"/>
    <property type="match status" value="1"/>
</dbReference>
<dbReference type="GO" id="GO:0005634">
    <property type="term" value="C:nucleus"/>
    <property type="evidence" value="ECO:0007669"/>
    <property type="project" value="TreeGrafter"/>
</dbReference>
<dbReference type="Gene3D" id="1.10.510.10">
    <property type="entry name" value="Transferase(Phosphotransferase) domain 1"/>
    <property type="match status" value="1"/>
</dbReference>
<keyword evidence="2" id="KW-1185">Reference proteome</keyword>
<dbReference type="GO" id="GO:0005524">
    <property type="term" value="F:ATP binding"/>
    <property type="evidence" value="ECO:0007669"/>
    <property type="project" value="InterPro"/>
</dbReference>
<dbReference type="WBParaSite" id="Gr19_v10_g666.t2">
    <property type="protein sequence ID" value="Gr19_v10_g666.t2"/>
    <property type="gene ID" value="Gr19_v10_g666"/>
</dbReference>
<evidence type="ECO:0000313" key="2">
    <source>
        <dbReference type="Proteomes" id="UP000887572"/>
    </source>
</evidence>
<dbReference type="PANTHER" id="PTHR44167:SF24">
    <property type="entry name" value="SERINE_THREONINE-PROTEIN KINASE CHK2"/>
    <property type="match status" value="1"/>
</dbReference>
<dbReference type="AlphaFoldDB" id="A0A914I2A8"/>
<reference evidence="3" key="1">
    <citation type="submission" date="2022-11" db="UniProtKB">
        <authorList>
            <consortium name="WormBaseParasite"/>
        </authorList>
    </citation>
    <scope>IDENTIFICATION</scope>
</reference>
<dbReference type="GO" id="GO:0004674">
    <property type="term" value="F:protein serine/threonine kinase activity"/>
    <property type="evidence" value="ECO:0007669"/>
    <property type="project" value="TreeGrafter"/>
</dbReference>
<sequence>MSRKLYSLRTSQLVEDKLERFTSAIQKLLINLIVQIFLNGIKIWDKLQREVPSEKRQHIVQLIDYGKIGWNKYLATMEMGGAQTFYDCLQNGCFGNKNVEEFVREMVEPLKEIHQVAVHLDYKPSNLVYVMDMNTQKTLLKLIDFDSAVPIPLLNIWHGRANICEQPSPYAMITPTYICPEFYKANLVSTKTDMWAFGISVYELLLNQPMYRDLIEDVDSLIDNIAEIHRGHSIVKFEQFSIDFISDDWLEEPRYAEAIFHIIQIWTDFPQIALLIMNVLDTDIVTRMTAIGVLDYLDGNCCPSSVQGKIYPNQFKFFHKITFQQIRERIAKLLAQNDYEIVMRVSILAF</sequence>
<evidence type="ECO:0000259" key="1">
    <source>
        <dbReference type="PROSITE" id="PS50011"/>
    </source>
</evidence>
<dbReference type="PANTHER" id="PTHR44167">
    <property type="entry name" value="OVARIAN-SPECIFIC SERINE/THREONINE-PROTEIN KINASE LOK-RELATED"/>
    <property type="match status" value="1"/>
</dbReference>
<dbReference type="Proteomes" id="UP000887572">
    <property type="component" value="Unplaced"/>
</dbReference>
<accession>A0A914I2A8</accession>
<organism evidence="2 3">
    <name type="scientific">Globodera rostochiensis</name>
    <name type="common">Golden nematode worm</name>
    <name type="synonym">Heterodera rostochiensis</name>
    <dbReference type="NCBI Taxonomy" id="31243"/>
    <lineage>
        <taxon>Eukaryota</taxon>
        <taxon>Metazoa</taxon>
        <taxon>Ecdysozoa</taxon>
        <taxon>Nematoda</taxon>
        <taxon>Chromadorea</taxon>
        <taxon>Rhabditida</taxon>
        <taxon>Tylenchina</taxon>
        <taxon>Tylenchomorpha</taxon>
        <taxon>Tylenchoidea</taxon>
        <taxon>Heteroderidae</taxon>
        <taxon>Heteroderinae</taxon>
        <taxon>Globodera</taxon>
    </lineage>
</organism>
<dbReference type="Pfam" id="PF00069">
    <property type="entry name" value="Pkinase"/>
    <property type="match status" value="1"/>
</dbReference>
<dbReference type="InterPro" id="IPR000719">
    <property type="entry name" value="Prot_kinase_dom"/>
</dbReference>
<dbReference type="PROSITE" id="PS50011">
    <property type="entry name" value="PROTEIN_KINASE_DOM"/>
    <property type="match status" value="1"/>
</dbReference>
<dbReference type="GO" id="GO:0005737">
    <property type="term" value="C:cytoplasm"/>
    <property type="evidence" value="ECO:0007669"/>
    <property type="project" value="TreeGrafter"/>
</dbReference>
<proteinExistence type="predicted"/>
<dbReference type="GO" id="GO:0044773">
    <property type="term" value="P:mitotic DNA damage checkpoint signaling"/>
    <property type="evidence" value="ECO:0007669"/>
    <property type="project" value="TreeGrafter"/>
</dbReference>
<name>A0A914I2A8_GLORO</name>
<evidence type="ECO:0000313" key="3">
    <source>
        <dbReference type="WBParaSite" id="Gr19_v10_g666.t2"/>
    </source>
</evidence>
<feature type="domain" description="Protein kinase" evidence="1">
    <location>
        <begin position="1"/>
        <end position="297"/>
    </location>
</feature>
<protein>
    <submittedName>
        <fullName evidence="3">Protein kinase domain-containing protein</fullName>
    </submittedName>
</protein>
<dbReference type="SMART" id="SM00220">
    <property type="entry name" value="S_TKc"/>
    <property type="match status" value="1"/>
</dbReference>
<dbReference type="InterPro" id="IPR011009">
    <property type="entry name" value="Kinase-like_dom_sf"/>
</dbReference>